<organism evidence="2 3">
    <name type="scientific">Acer yangbiense</name>
    <dbReference type="NCBI Taxonomy" id="1000413"/>
    <lineage>
        <taxon>Eukaryota</taxon>
        <taxon>Viridiplantae</taxon>
        <taxon>Streptophyta</taxon>
        <taxon>Embryophyta</taxon>
        <taxon>Tracheophyta</taxon>
        <taxon>Spermatophyta</taxon>
        <taxon>Magnoliopsida</taxon>
        <taxon>eudicotyledons</taxon>
        <taxon>Gunneridae</taxon>
        <taxon>Pentapetalae</taxon>
        <taxon>rosids</taxon>
        <taxon>malvids</taxon>
        <taxon>Sapindales</taxon>
        <taxon>Sapindaceae</taxon>
        <taxon>Hippocastanoideae</taxon>
        <taxon>Acereae</taxon>
        <taxon>Acer</taxon>
    </lineage>
</organism>
<sequence length="79" mass="8753">MATSSTLLTLQYIFLAVLVVATCSSQSDSTDLYKQQQQLTHCHKLISVAASNTNRSIIDTIVLGNGKRLQMNIFFNCSR</sequence>
<protein>
    <recommendedName>
        <fullName evidence="4">Pectinesterase inhibitor domain-containing protein</fullName>
    </recommendedName>
</protein>
<dbReference type="AlphaFoldDB" id="A0A5C7HG14"/>
<name>A0A5C7HG14_9ROSI</name>
<dbReference type="EMBL" id="VAHF01000009">
    <property type="protein sequence ID" value="TXG55615.1"/>
    <property type="molecule type" value="Genomic_DNA"/>
</dbReference>
<evidence type="ECO:0000313" key="2">
    <source>
        <dbReference type="EMBL" id="TXG55615.1"/>
    </source>
</evidence>
<accession>A0A5C7HG14</accession>
<proteinExistence type="predicted"/>
<evidence type="ECO:0008006" key="4">
    <source>
        <dbReference type="Google" id="ProtNLM"/>
    </source>
</evidence>
<evidence type="ECO:0000313" key="3">
    <source>
        <dbReference type="Proteomes" id="UP000323000"/>
    </source>
</evidence>
<feature type="signal peptide" evidence="1">
    <location>
        <begin position="1"/>
        <end position="29"/>
    </location>
</feature>
<dbReference type="Proteomes" id="UP000323000">
    <property type="component" value="Chromosome 9"/>
</dbReference>
<keyword evidence="1" id="KW-0732">Signal</keyword>
<evidence type="ECO:0000256" key="1">
    <source>
        <dbReference type="SAM" id="SignalP"/>
    </source>
</evidence>
<gene>
    <name evidence="2" type="ORF">EZV62_020871</name>
</gene>
<keyword evidence="3" id="KW-1185">Reference proteome</keyword>
<comment type="caution">
    <text evidence="2">The sequence shown here is derived from an EMBL/GenBank/DDBJ whole genome shotgun (WGS) entry which is preliminary data.</text>
</comment>
<reference evidence="3" key="1">
    <citation type="journal article" date="2019" name="Gigascience">
        <title>De novo genome assembly of the endangered Acer yangbiense, a plant species with extremely small populations endemic to Yunnan Province, China.</title>
        <authorList>
            <person name="Yang J."/>
            <person name="Wariss H.M."/>
            <person name="Tao L."/>
            <person name="Zhang R."/>
            <person name="Yun Q."/>
            <person name="Hollingsworth P."/>
            <person name="Dao Z."/>
            <person name="Luo G."/>
            <person name="Guo H."/>
            <person name="Ma Y."/>
            <person name="Sun W."/>
        </authorList>
    </citation>
    <scope>NUCLEOTIDE SEQUENCE [LARGE SCALE GENOMIC DNA]</scope>
    <source>
        <strain evidence="3">cv. Malutang</strain>
    </source>
</reference>
<feature type="chain" id="PRO_5022808497" description="Pectinesterase inhibitor domain-containing protein" evidence="1">
    <location>
        <begin position="30"/>
        <end position="79"/>
    </location>
</feature>